<keyword evidence="8" id="KW-0808">Transferase</keyword>
<dbReference type="CDD" id="cd07377">
    <property type="entry name" value="WHTH_GntR"/>
    <property type="match status" value="1"/>
</dbReference>
<dbReference type="PROSITE" id="PS50949">
    <property type="entry name" value="HTH_GNTR"/>
    <property type="match status" value="1"/>
</dbReference>
<evidence type="ECO:0000256" key="6">
    <source>
        <dbReference type="SAM" id="Coils"/>
    </source>
</evidence>
<dbReference type="CDD" id="cd00609">
    <property type="entry name" value="AAT_like"/>
    <property type="match status" value="1"/>
</dbReference>
<keyword evidence="5" id="KW-0804">Transcription</keyword>
<dbReference type="InterPro" id="IPR000524">
    <property type="entry name" value="Tscrpt_reg_HTH_GntR"/>
</dbReference>
<keyword evidence="4" id="KW-0238">DNA-binding</keyword>
<keyword evidence="2" id="KW-0663">Pyridoxal phosphate</keyword>
<dbReference type="InterPro" id="IPR051446">
    <property type="entry name" value="HTH_trans_reg/aminotransferase"/>
</dbReference>
<dbReference type="Gene3D" id="1.10.10.10">
    <property type="entry name" value="Winged helix-like DNA-binding domain superfamily/Winged helix DNA-binding domain"/>
    <property type="match status" value="1"/>
</dbReference>
<dbReference type="InterPro" id="IPR015424">
    <property type="entry name" value="PyrdxlP-dep_Trfase"/>
</dbReference>
<dbReference type="Gene3D" id="3.40.640.10">
    <property type="entry name" value="Type I PLP-dependent aspartate aminotransferase-like (Major domain)"/>
    <property type="match status" value="1"/>
</dbReference>
<accession>A0A941I8H0</accession>
<dbReference type="EMBL" id="JAGSPN010000014">
    <property type="protein sequence ID" value="MBR7783745.1"/>
    <property type="molecule type" value="Genomic_DNA"/>
</dbReference>
<dbReference type="GO" id="GO:0030170">
    <property type="term" value="F:pyridoxal phosphate binding"/>
    <property type="evidence" value="ECO:0007669"/>
    <property type="project" value="InterPro"/>
</dbReference>
<dbReference type="Proteomes" id="UP000680067">
    <property type="component" value="Unassembled WGS sequence"/>
</dbReference>
<reference evidence="8" key="1">
    <citation type="submission" date="2021-04" db="EMBL/GenBank/DDBJ databases">
        <title>novel species isolated from subtropical streams in China.</title>
        <authorList>
            <person name="Lu H."/>
        </authorList>
    </citation>
    <scope>NUCLEOTIDE SEQUENCE</scope>
    <source>
        <strain evidence="8">LFS511W</strain>
    </source>
</reference>
<comment type="caution">
    <text evidence="8">The sequence shown here is derived from an EMBL/GenBank/DDBJ whole genome shotgun (WGS) entry which is preliminary data.</text>
</comment>
<dbReference type="GO" id="GO:0003677">
    <property type="term" value="F:DNA binding"/>
    <property type="evidence" value="ECO:0007669"/>
    <property type="project" value="UniProtKB-KW"/>
</dbReference>
<dbReference type="SUPFAM" id="SSF53383">
    <property type="entry name" value="PLP-dependent transferases"/>
    <property type="match status" value="1"/>
</dbReference>
<dbReference type="InterPro" id="IPR015421">
    <property type="entry name" value="PyrdxlP-dep_Trfase_major"/>
</dbReference>
<keyword evidence="3" id="KW-0805">Transcription regulation</keyword>
<dbReference type="InterPro" id="IPR036388">
    <property type="entry name" value="WH-like_DNA-bd_sf"/>
</dbReference>
<dbReference type="AlphaFoldDB" id="A0A941I8H0"/>
<evidence type="ECO:0000259" key="7">
    <source>
        <dbReference type="PROSITE" id="PS50949"/>
    </source>
</evidence>
<evidence type="ECO:0000256" key="4">
    <source>
        <dbReference type="ARBA" id="ARBA00023125"/>
    </source>
</evidence>
<dbReference type="SMART" id="SM00345">
    <property type="entry name" value="HTH_GNTR"/>
    <property type="match status" value="1"/>
</dbReference>
<evidence type="ECO:0000256" key="3">
    <source>
        <dbReference type="ARBA" id="ARBA00023015"/>
    </source>
</evidence>
<dbReference type="InterPro" id="IPR004839">
    <property type="entry name" value="Aminotransferase_I/II_large"/>
</dbReference>
<dbReference type="Pfam" id="PF00392">
    <property type="entry name" value="GntR"/>
    <property type="match status" value="1"/>
</dbReference>
<proteinExistence type="inferred from homology"/>
<name>A0A941I8H0_9BURK</name>
<evidence type="ECO:0000313" key="9">
    <source>
        <dbReference type="Proteomes" id="UP000680067"/>
    </source>
</evidence>
<dbReference type="Pfam" id="PF00155">
    <property type="entry name" value="Aminotran_1_2"/>
    <property type="match status" value="1"/>
</dbReference>
<evidence type="ECO:0000256" key="2">
    <source>
        <dbReference type="ARBA" id="ARBA00022898"/>
    </source>
</evidence>
<evidence type="ECO:0000313" key="8">
    <source>
        <dbReference type="EMBL" id="MBR7783745.1"/>
    </source>
</evidence>
<organism evidence="8 9">
    <name type="scientific">Undibacterium luofuense</name>
    <dbReference type="NCBI Taxonomy" id="2828733"/>
    <lineage>
        <taxon>Bacteria</taxon>
        <taxon>Pseudomonadati</taxon>
        <taxon>Pseudomonadota</taxon>
        <taxon>Betaproteobacteria</taxon>
        <taxon>Burkholderiales</taxon>
        <taxon>Oxalobacteraceae</taxon>
        <taxon>Undibacterium</taxon>
    </lineage>
</organism>
<evidence type="ECO:0000256" key="5">
    <source>
        <dbReference type="ARBA" id="ARBA00023163"/>
    </source>
</evidence>
<dbReference type="SUPFAM" id="SSF46785">
    <property type="entry name" value="Winged helix' DNA-binding domain"/>
    <property type="match status" value="1"/>
</dbReference>
<keyword evidence="9" id="KW-1185">Reference proteome</keyword>
<evidence type="ECO:0000256" key="1">
    <source>
        <dbReference type="ARBA" id="ARBA00005384"/>
    </source>
</evidence>
<dbReference type="GO" id="GO:0003700">
    <property type="term" value="F:DNA-binding transcription factor activity"/>
    <property type="evidence" value="ECO:0007669"/>
    <property type="project" value="InterPro"/>
</dbReference>
<sequence>MFAAMNAHTPVPGYPELTLQRQSEISLVDQIVQALRQQIERQTLKPGARLLSVRQFATQYQVSTFTVVEAYERLINLGLTEARRGAGYFVKKRAVSDLNTPVREPVFDALSPDWYSGVSASLLAGSGWLPPEWYGADTLPDAVRQAMRIPAQRLRGYGHPAGFPALRQHLAQTLSQDLFTVSADQILLTHGATHAFDLILRCLCKPGDSVMIETPGYSNLMALVRAHGCQLIGIPRTADGLDLQALQRLAAEHKPRLMFVNTVLQNPIGTSLSQPQAHRLLALAEQHQFYLVEDDIYRELSVRNAPSLAALDGLQRVFRIGSYSKTLSPSLRVGSVCVPGDMMPVLLQMKMLSGLTTSEINERAVLHAIQSGQYRRMLERLRRHLDLAQQEVQEQFASLGLQLLAKPEGGMFLSAGLPDSGLDAREVADRARAEGILLAPATFFETGISNRCWWRFNVAHANDARLFQFLRKLLQ</sequence>
<feature type="coiled-coil region" evidence="6">
    <location>
        <begin position="371"/>
        <end position="398"/>
    </location>
</feature>
<dbReference type="GO" id="GO:0008483">
    <property type="term" value="F:transaminase activity"/>
    <property type="evidence" value="ECO:0007669"/>
    <property type="project" value="UniProtKB-KW"/>
</dbReference>
<dbReference type="InterPro" id="IPR036390">
    <property type="entry name" value="WH_DNA-bd_sf"/>
</dbReference>
<dbReference type="PANTHER" id="PTHR46577:SF2">
    <property type="entry name" value="TRANSCRIPTIONAL REGULATORY PROTEIN"/>
    <property type="match status" value="1"/>
</dbReference>
<gene>
    <name evidence="8" type="ORF">KDM89_16485</name>
</gene>
<keyword evidence="6" id="KW-0175">Coiled coil</keyword>
<comment type="similarity">
    <text evidence="1">In the C-terminal section; belongs to the class-I pyridoxal-phosphate-dependent aminotransferase family.</text>
</comment>
<dbReference type="PANTHER" id="PTHR46577">
    <property type="entry name" value="HTH-TYPE TRANSCRIPTIONAL REGULATORY PROTEIN GABR"/>
    <property type="match status" value="1"/>
</dbReference>
<keyword evidence="8" id="KW-0032">Aminotransferase</keyword>
<feature type="domain" description="HTH gntR-type" evidence="7">
    <location>
        <begin position="25"/>
        <end position="93"/>
    </location>
</feature>
<protein>
    <submittedName>
        <fullName evidence="8">PLP-dependent aminotransferase family protein</fullName>
    </submittedName>
</protein>